<organism evidence="2 3">
    <name type="scientific">Pseudomonas brassicae</name>
    <dbReference type="NCBI Taxonomy" id="2708063"/>
    <lineage>
        <taxon>Bacteria</taxon>
        <taxon>Pseudomonadati</taxon>
        <taxon>Pseudomonadota</taxon>
        <taxon>Gammaproteobacteria</taxon>
        <taxon>Pseudomonadales</taxon>
        <taxon>Pseudomonadaceae</taxon>
        <taxon>Pseudomonas</taxon>
    </lineage>
</organism>
<keyword evidence="3" id="KW-1185">Reference proteome</keyword>
<dbReference type="EMBL" id="JAAHBU010000359">
    <property type="protein sequence ID" value="NER65966.1"/>
    <property type="molecule type" value="Genomic_DNA"/>
</dbReference>
<protein>
    <submittedName>
        <fullName evidence="2">Uncharacterized protein</fullName>
    </submittedName>
</protein>
<evidence type="ECO:0000313" key="2">
    <source>
        <dbReference type="EMBL" id="NER65966.1"/>
    </source>
</evidence>
<accession>A0A6B3NVH2</accession>
<dbReference type="RefSeq" id="WP_163949225.1">
    <property type="nucleotide sequence ID" value="NZ_JAAHBU010000359.1"/>
</dbReference>
<gene>
    <name evidence="2" type="ORF">G3436_21460</name>
</gene>
<comment type="caution">
    <text evidence="2">The sequence shown here is derived from an EMBL/GenBank/DDBJ whole genome shotgun (WGS) entry which is preliminary data.</text>
</comment>
<name>A0A6B3NVH2_9PSED</name>
<sequence length="67" mass="6760">MANGVVDKVGEVVVMLGDTLSTQSTTGPLGNLNQHLSDQVVKVVAGGDGHRQGGGTPQASVARSTRC</sequence>
<dbReference type="AlphaFoldDB" id="A0A6B3NVH2"/>
<evidence type="ECO:0000256" key="1">
    <source>
        <dbReference type="SAM" id="MobiDB-lite"/>
    </source>
</evidence>
<evidence type="ECO:0000313" key="3">
    <source>
        <dbReference type="Proteomes" id="UP000482634"/>
    </source>
</evidence>
<dbReference type="Proteomes" id="UP000482634">
    <property type="component" value="Unassembled WGS sequence"/>
</dbReference>
<feature type="compositionally biased region" description="Polar residues" evidence="1">
    <location>
        <begin position="57"/>
        <end position="67"/>
    </location>
</feature>
<reference evidence="2 3" key="1">
    <citation type="submission" date="2020-02" db="EMBL/GenBank/DDBJ databases">
        <title>Broccoli isolated Pseudomonas sp.</title>
        <authorList>
            <person name="Fujikawa T."/>
            <person name="Sawada H."/>
        </authorList>
    </citation>
    <scope>NUCLEOTIDE SEQUENCE [LARGE SCALE GENOMIC DNA]</scope>
    <source>
        <strain evidence="2 3">MAFF212427</strain>
    </source>
</reference>
<feature type="region of interest" description="Disordered" evidence="1">
    <location>
        <begin position="45"/>
        <end position="67"/>
    </location>
</feature>
<proteinExistence type="predicted"/>